<protein>
    <submittedName>
        <fullName evidence="3">Uncharacterized protein</fullName>
    </submittedName>
</protein>
<feature type="transmembrane region" description="Helical" evidence="2">
    <location>
        <begin position="30"/>
        <end position="47"/>
    </location>
</feature>
<evidence type="ECO:0000313" key="4">
    <source>
        <dbReference type="Proteomes" id="UP001455384"/>
    </source>
</evidence>
<keyword evidence="2" id="KW-1133">Transmembrane helix</keyword>
<accession>A0ABZ3CGA2</accession>
<organism evidence="3 4">
    <name type="scientific">Salinicoccus bachuensis</name>
    <dbReference type="NCBI Taxonomy" id="3136731"/>
    <lineage>
        <taxon>Bacteria</taxon>
        <taxon>Bacillati</taxon>
        <taxon>Bacillota</taxon>
        <taxon>Bacilli</taxon>
        <taxon>Bacillales</taxon>
        <taxon>Staphylococcaceae</taxon>
        <taxon>Salinicoccus</taxon>
    </lineage>
</organism>
<keyword evidence="2" id="KW-0812">Transmembrane</keyword>
<feature type="transmembrane region" description="Helical" evidence="2">
    <location>
        <begin position="59"/>
        <end position="81"/>
    </location>
</feature>
<feature type="transmembrane region" description="Helical" evidence="2">
    <location>
        <begin position="6"/>
        <end position="23"/>
    </location>
</feature>
<keyword evidence="2" id="KW-0472">Membrane</keyword>
<reference evidence="4" key="1">
    <citation type="submission" date="2023-10" db="EMBL/GenBank/DDBJ databases">
        <title>Genome analysis and identification of Salinococcus sp. Bachu38 nov., a PGPR from the rhizosphere of Tamarix.</title>
        <authorList>
            <person name="Liang Z."/>
            <person name="Zhang X."/>
            <person name="Jia J."/>
            <person name="Chen X."/>
            <person name="Wang Y."/>
            <person name="Wang Q."/>
            <person name="Wang R."/>
        </authorList>
    </citation>
    <scope>NUCLEOTIDE SEQUENCE [LARGE SCALE GENOMIC DNA]</scope>
    <source>
        <strain evidence="4">Bachu38</strain>
    </source>
</reference>
<gene>
    <name evidence="3" type="ORF">RQP18_07335</name>
</gene>
<dbReference type="Proteomes" id="UP001455384">
    <property type="component" value="Chromosome"/>
</dbReference>
<keyword evidence="4" id="KW-1185">Reference proteome</keyword>
<feature type="compositionally biased region" description="Basic and acidic residues" evidence="1">
    <location>
        <begin position="89"/>
        <end position="112"/>
    </location>
</feature>
<feature type="region of interest" description="Disordered" evidence="1">
    <location>
        <begin position="86"/>
        <end position="112"/>
    </location>
</feature>
<proteinExistence type="predicted"/>
<evidence type="ECO:0000256" key="1">
    <source>
        <dbReference type="SAM" id="MobiDB-lite"/>
    </source>
</evidence>
<evidence type="ECO:0000313" key="3">
    <source>
        <dbReference type="EMBL" id="WZX28505.1"/>
    </source>
</evidence>
<dbReference type="EMBL" id="CP138333">
    <property type="protein sequence ID" value="WZX28505.1"/>
    <property type="molecule type" value="Genomic_DNA"/>
</dbReference>
<sequence>MIQSASFYIISILLVIIVSILFVMSVKKYIIMPIIVFLIMALTAFIVPNFIEDTSWEPLMGYAAFLGILSLIVSILTWLYIRGRRRKKEVADERPRTEGMDEPERPRDNRRR</sequence>
<evidence type="ECO:0000256" key="2">
    <source>
        <dbReference type="SAM" id="Phobius"/>
    </source>
</evidence>
<name>A0ABZ3CGA2_9STAP</name>
<dbReference type="RefSeq" id="WP_342387095.1">
    <property type="nucleotide sequence ID" value="NZ_CP138333.2"/>
</dbReference>